<dbReference type="Gene3D" id="1.10.510.10">
    <property type="entry name" value="Transferase(Phosphotransferase) domain 1"/>
    <property type="match status" value="1"/>
</dbReference>
<proteinExistence type="predicted"/>
<keyword evidence="2" id="KW-0675">Receptor</keyword>
<keyword evidence="2" id="KW-0418">Kinase</keyword>
<evidence type="ECO:0000313" key="2">
    <source>
        <dbReference type="EMBL" id="PQM36925.1"/>
    </source>
</evidence>
<reference evidence="2 3" key="1">
    <citation type="submission" date="2018-02" db="EMBL/GenBank/DDBJ databases">
        <title>Draft genome of wild Prunus yedoensis var. nudiflora.</title>
        <authorList>
            <person name="Baek S."/>
            <person name="Kim J.-H."/>
            <person name="Choi K."/>
            <person name="Kim G.-B."/>
            <person name="Cho A."/>
            <person name="Jang H."/>
            <person name="Shin C.-H."/>
            <person name="Yu H.-J."/>
            <person name="Mun J.-H."/>
        </authorList>
    </citation>
    <scope>NUCLEOTIDE SEQUENCE [LARGE SCALE GENOMIC DNA]</scope>
    <source>
        <strain evidence="3">cv. Jeju island</strain>
        <tissue evidence="2">Leaf</tissue>
    </source>
</reference>
<dbReference type="PANTHER" id="PTHR27006:SF616">
    <property type="entry name" value="CYSTEINE-RICH RECEPTOR-LIKE PROTEIN KINASE 10"/>
    <property type="match status" value="1"/>
</dbReference>
<protein>
    <submittedName>
        <fullName evidence="2">Cysteine-rich receptor-like protein kinase 26</fullName>
    </submittedName>
</protein>
<keyword evidence="3" id="KW-1185">Reference proteome</keyword>
<name>A0A314UHB2_PRUYE</name>
<keyword evidence="2" id="KW-0808">Transferase</keyword>
<dbReference type="OrthoDB" id="4062651at2759"/>
<evidence type="ECO:0000256" key="1">
    <source>
        <dbReference type="SAM" id="MobiDB-lite"/>
    </source>
</evidence>
<dbReference type="PANTHER" id="PTHR27006">
    <property type="entry name" value="PROMASTIGOTE SURFACE ANTIGEN PROTEIN PSA"/>
    <property type="match status" value="1"/>
</dbReference>
<comment type="caution">
    <text evidence="2">The sequence shown here is derived from an EMBL/GenBank/DDBJ whole genome shotgun (WGS) entry which is preliminary data.</text>
</comment>
<gene>
    <name evidence="2" type="ORF">Pyn_13191</name>
</gene>
<feature type="compositionally biased region" description="Polar residues" evidence="1">
    <location>
        <begin position="90"/>
        <end position="108"/>
    </location>
</feature>
<sequence length="127" mass="13496">MQAWKSWKEGTTSNLVDPMLKNGSRPEIMRCIHVGLLCVQQTIADRPTMAAVILMLTSSSVDNLPVPSQPVFFMDGGGIGSSFNMSLGWENSSGVTGSDPSRDGSAQKSPHEVSIPIPSYLLSANGS</sequence>
<accession>A0A314UHB2</accession>
<dbReference type="GO" id="GO:0016301">
    <property type="term" value="F:kinase activity"/>
    <property type="evidence" value="ECO:0007669"/>
    <property type="project" value="UniProtKB-KW"/>
</dbReference>
<dbReference type="EMBL" id="PJQY01003504">
    <property type="protein sequence ID" value="PQM36925.1"/>
    <property type="molecule type" value="Genomic_DNA"/>
</dbReference>
<evidence type="ECO:0000313" key="3">
    <source>
        <dbReference type="Proteomes" id="UP000250321"/>
    </source>
</evidence>
<dbReference type="AlphaFoldDB" id="A0A314UHB2"/>
<dbReference type="STRING" id="2094558.A0A314UHB2"/>
<organism evidence="2 3">
    <name type="scientific">Prunus yedoensis var. nudiflora</name>
    <dbReference type="NCBI Taxonomy" id="2094558"/>
    <lineage>
        <taxon>Eukaryota</taxon>
        <taxon>Viridiplantae</taxon>
        <taxon>Streptophyta</taxon>
        <taxon>Embryophyta</taxon>
        <taxon>Tracheophyta</taxon>
        <taxon>Spermatophyta</taxon>
        <taxon>Magnoliopsida</taxon>
        <taxon>eudicotyledons</taxon>
        <taxon>Gunneridae</taxon>
        <taxon>Pentapetalae</taxon>
        <taxon>rosids</taxon>
        <taxon>fabids</taxon>
        <taxon>Rosales</taxon>
        <taxon>Rosaceae</taxon>
        <taxon>Amygdaloideae</taxon>
        <taxon>Amygdaleae</taxon>
        <taxon>Prunus</taxon>
    </lineage>
</organism>
<dbReference type="Proteomes" id="UP000250321">
    <property type="component" value="Unassembled WGS sequence"/>
</dbReference>
<feature type="region of interest" description="Disordered" evidence="1">
    <location>
        <begin position="90"/>
        <end position="127"/>
    </location>
</feature>